<dbReference type="AlphaFoldDB" id="A0A382STP5"/>
<accession>A0A382STP5</accession>
<proteinExistence type="predicted"/>
<evidence type="ECO:0000313" key="2">
    <source>
        <dbReference type="EMBL" id="SVD13153.1"/>
    </source>
</evidence>
<reference evidence="2" key="1">
    <citation type="submission" date="2018-05" db="EMBL/GenBank/DDBJ databases">
        <authorList>
            <person name="Lanie J.A."/>
            <person name="Ng W.-L."/>
            <person name="Kazmierczak K.M."/>
            <person name="Andrzejewski T.M."/>
            <person name="Davidsen T.M."/>
            <person name="Wayne K.J."/>
            <person name="Tettelin H."/>
            <person name="Glass J.I."/>
            <person name="Rusch D."/>
            <person name="Podicherti R."/>
            <person name="Tsui H.-C.T."/>
            <person name="Winkler M.E."/>
        </authorList>
    </citation>
    <scope>NUCLEOTIDE SEQUENCE</scope>
</reference>
<protein>
    <submittedName>
        <fullName evidence="2">Uncharacterized protein</fullName>
    </submittedName>
</protein>
<dbReference type="EMBL" id="UINC01131442">
    <property type="protein sequence ID" value="SVD13153.1"/>
    <property type="molecule type" value="Genomic_DNA"/>
</dbReference>
<keyword evidence="1" id="KW-1133">Transmembrane helix</keyword>
<keyword evidence="1" id="KW-0812">Transmembrane</keyword>
<organism evidence="2">
    <name type="scientific">marine metagenome</name>
    <dbReference type="NCBI Taxonomy" id="408172"/>
    <lineage>
        <taxon>unclassified sequences</taxon>
        <taxon>metagenomes</taxon>
        <taxon>ecological metagenomes</taxon>
    </lineage>
</organism>
<evidence type="ECO:0000256" key="1">
    <source>
        <dbReference type="SAM" id="Phobius"/>
    </source>
</evidence>
<sequence length="35" mass="4162">MYEDARKLADIVYINNLLLTLFLFTLIMFLLLLIT</sequence>
<gene>
    <name evidence="2" type="ORF">METZ01_LOCUS366007</name>
</gene>
<feature type="transmembrane region" description="Helical" evidence="1">
    <location>
        <begin position="12"/>
        <end position="34"/>
    </location>
</feature>
<keyword evidence="1" id="KW-0472">Membrane</keyword>
<name>A0A382STP5_9ZZZZ</name>